<proteinExistence type="predicted"/>
<dbReference type="EMBL" id="JAYMYQ010000005">
    <property type="protein sequence ID" value="KAK7330335.1"/>
    <property type="molecule type" value="Genomic_DNA"/>
</dbReference>
<comment type="caution">
    <text evidence="1">The sequence shown here is derived from an EMBL/GenBank/DDBJ whole genome shotgun (WGS) entry which is preliminary data.</text>
</comment>
<reference evidence="1 2" key="1">
    <citation type="submission" date="2024-01" db="EMBL/GenBank/DDBJ databases">
        <title>The genomes of 5 underutilized Papilionoideae crops provide insights into root nodulation and disease resistanc.</title>
        <authorList>
            <person name="Jiang F."/>
        </authorList>
    </citation>
    <scope>NUCLEOTIDE SEQUENCE [LARGE SCALE GENOMIC DNA]</scope>
    <source>
        <strain evidence="1">LVBAO_FW01</strain>
        <tissue evidence="1">Leaves</tissue>
    </source>
</reference>
<dbReference type="AlphaFoldDB" id="A0AAN9QA11"/>
<accession>A0AAN9QA11</accession>
<keyword evidence="2" id="KW-1185">Reference proteome</keyword>
<organism evidence="1 2">
    <name type="scientific">Canavalia gladiata</name>
    <name type="common">Sword bean</name>
    <name type="synonym">Dolichos gladiatus</name>
    <dbReference type="NCBI Taxonomy" id="3824"/>
    <lineage>
        <taxon>Eukaryota</taxon>
        <taxon>Viridiplantae</taxon>
        <taxon>Streptophyta</taxon>
        <taxon>Embryophyta</taxon>
        <taxon>Tracheophyta</taxon>
        <taxon>Spermatophyta</taxon>
        <taxon>Magnoliopsida</taxon>
        <taxon>eudicotyledons</taxon>
        <taxon>Gunneridae</taxon>
        <taxon>Pentapetalae</taxon>
        <taxon>rosids</taxon>
        <taxon>fabids</taxon>
        <taxon>Fabales</taxon>
        <taxon>Fabaceae</taxon>
        <taxon>Papilionoideae</taxon>
        <taxon>50 kb inversion clade</taxon>
        <taxon>NPAAA clade</taxon>
        <taxon>indigoferoid/millettioid clade</taxon>
        <taxon>Phaseoleae</taxon>
        <taxon>Canavalia</taxon>
    </lineage>
</organism>
<sequence length="151" mass="17325">MHGKRSIGLEKLQETDLHVPFCILFPGKTVRTLEDCHEGIAKWGFRERKSKILKLRTWAMAHDISYGDTVEPLWLCCTFLSHVASCHSQCNERVAKHQVDVAKQLTYQVRNRAETTMGPLPERPKLDSALIRLDVFREFGLFTPACKSMIL</sequence>
<protein>
    <submittedName>
        <fullName evidence="1">Uncharacterized protein</fullName>
    </submittedName>
</protein>
<name>A0AAN9QA11_CANGL</name>
<dbReference type="Proteomes" id="UP001367508">
    <property type="component" value="Unassembled WGS sequence"/>
</dbReference>
<evidence type="ECO:0000313" key="2">
    <source>
        <dbReference type="Proteomes" id="UP001367508"/>
    </source>
</evidence>
<gene>
    <name evidence="1" type="ORF">VNO77_24525</name>
</gene>
<evidence type="ECO:0000313" key="1">
    <source>
        <dbReference type="EMBL" id="KAK7330335.1"/>
    </source>
</evidence>